<reference evidence="1" key="1">
    <citation type="submission" date="2014-11" db="EMBL/GenBank/DDBJ databases">
        <authorList>
            <person name="Amaro Gonzalez C."/>
        </authorList>
    </citation>
    <scope>NUCLEOTIDE SEQUENCE</scope>
</reference>
<proteinExistence type="predicted"/>
<sequence length="17" mass="2018">MTDGCNWRFSRAMDLSQ</sequence>
<accession>A0A0E9SYE5</accession>
<organism evidence="1">
    <name type="scientific">Anguilla anguilla</name>
    <name type="common">European freshwater eel</name>
    <name type="synonym">Muraena anguilla</name>
    <dbReference type="NCBI Taxonomy" id="7936"/>
    <lineage>
        <taxon>Eukaryota</taxon>
        <taxon>Metazoa</taxon>
        <taxon>Chordata</taxon>
        <taxon>Craniata</taxon>
        <taxon>Vertebrata</taxon>
        <taxon>Euteleostomi</taxon>
        <taxon>Actinopterygii</taxon>
        <taxon>Neopterygii</taxon>
        <taxon>Teleostei</taxon>
        <taxon>Anguilliformes</taxon>
        <taxon>Anguillidae</taxon>
        <taxon>Anguilla</taxon>
    </lineage>
</organism>
<evidence type="ECO:0000313" key="1">
    <source>
        <dbReference type="EMBL" id="JAH45558.1"/>
    </source>
</evidence>
<reference evidence="1" key="2">
    <citation type="journal article" date="2015" name="Fish Shellfish Immunol.">
        <title>Early steps in the European eel (Anguilla anguilla)-Vibrio vulnificus interaction in the gills: Role of the RtxA13 toxin.</title>
        <authorList>
            <person name="Callol A."/>
            <person name="Pajuelo D."/>
            <person name="Ebbesson L."/>
            <person name="Teles M."/>
            <person name="MacKenzie S."/>
            <person name="Amaro C."/>
        </authorList>
    </citation>
    <scope>NUCLEOTIDE SEQUENCE</scope>
</reference>
<name>A0A0E9SYE5_ANGAN</name>
<dbReference type="AlphaFoldDB" id="A0A0E9SYE5"/>
<protein>
    <submittedName>
        <fullName evidence="1">Uncharacterized protein</fullName>
    </submittedName>
</protein>
<dbReference type="EMBL" id="GBXM01063019">
    <property type="protein sequence ID" value="JAH45558.1"/>
    <property type="molecule type" value="Transcribed_RNA"/>
</dbReference>